<feature type="transmembrane region" description="Helical" evidence="6">
    <location>
        <begin position="121"/>
        <end position="140"/>
    </location>
</feature>
<protein>
    <submittedName>
        <fullName evidence="8">MFS general substrate transporter</fullName>
    </submittedName>
</protein>
<evidence type="ECO:0000313" key="8">
    <source>
        <dbReference type="EMBL" id="KEQ70974.1"/>
    </source>
</evidence>
<feature type="transmembrane region" description="Helical" evidence="6">
    <location>
        <begin position="276"/>
        <end position="302"/>
    </location>
</feature>
<dbReference type="InterPro" id="IPR011701">
    <property type="entry name" value="MFS"/>
</dbReference>
<keyword evidence="3 6" id="KW-1133">Transmembrane helix</keyword>
<evidence type="ECO:0000313" key="9">
    <source>
        <dbReference type="Proteomes" id="UP000027730"/>
    </source>
</evidence>
<evidence type="ECO:0000256" key="2">
    <source>
        <dbReference type="ARBA" id="ARBA00022692"/>
    </source>
</evidence>
<reference evidence="8 9" key="1">
    <citation type="journal article" date="2014" name="BMC Genomics">
        <title>Genome sequencing of four Aureobasidium pullulans varieties: biotechnological potential, stress tolerance, and description of new species.</title>
        <authorList>
            <person name="Gostin Ar C."/>
            <person name="Ohm R.A."/>
            <person name="Kogej T."/>
            <person name="Sonjak S."/>
            <person name="Turk M."/>
            <person name="Zajc J."/>
            <person name="Zalar P."/>
            <person name="Grube M."/>
            <person name="Sun H."/>
            <person name="Han J."/>
            <person name="Sharma A."/>
            <person name="Chiniquy J."/>
            <person name="Ngan C.Y."/>
            <person name="Lipzen A."/>
            <person name="Barry K."/>
            <person name="Grigoriev I.V."/>
            <person name="Gunde-Cimerman N."/>
        </authorList>
    </citation>
    <scope>NUCLEOTIDE SEQUENCE [LARGE SCALE GENOMIC DNA]</scope>
    <source>
        <strain evidence="8 9">CBS 147.97</strain>
    </source>
</reference>
<evidence type="ECO:0000256" key="1">
    <source>
        <dbReference type="ARBA" id="ARBA00004141"/>
    </source>
</evidence>
<dbReference type="GO" id="GO:0022857">
    <property type="term" value="F:transmembrane transporter activity"/>
    <property type="evidence" value="ECO:0007669"/>
    <property type="project" value="InterPro"/>
</dbReference>
<feature type="region of interest" description="Disordered" evidence="5">
    <location>
        <begin position="504"/>
        <end position="525"/>
    </location>
</feature>
<evidence type="ECO:0000259" key="7">
    <source>
        <dbReference type="PROSITE" id="PS50850"/>
    </source>
</evidence>
<keyword evidence="4 6" id="KW-0472">Membrane</keyword>
<accession>A0A074WH75</accession>
<feature type="transmembrane region" description="Helical" evidence="6">
    <location>
        <begin position="89"/>
        <end position="109"/>
    </location>
</feature>
<dbReference type="Pfam" id="PF07690">
    <property type="entry name" value="MFS_1"/>
    <property type="match status" value="1"/>
</dbReference>
<dbReference type="AlphaFoldDB" id="A0A074WH75"/>
<feature type="transmembrane region" description="Helical" evidence="6">
    <location>
        <begin position="429"/>
        <end position="451"/>
    </location>
</feature>
<dbReference type="RefSeq" id="XP_013425053.1">
    <property type="nucleotide sequence ID" value="XM_013569599.1"/>
</dbReference>
<dbReference type="InterPro" id="IPR020846">
    <property type="entry name" value="MFS_dom"/>
</dbReference>
<dbReference type="GeneID" id="25411474"/>
<evidence type="ECO:0000256" key="6">
    <source>
        <dbReference type="SAM" id="Phobius"/>
    </source>
</evidence>
<evidence type="ECO:0000256" key="5">
    <source>
        <dbReference type="SAM" id="MobiDB-lite"/>
    </source>
</evidence>
<dbReference type="OrthoDB" id="5410178at2759"/>
<comment type="subcellular location">
    <subcellularLocation>
        <location evidence="1">Membrane</location>
        <topology evidence="1">Multi-pass membrane protein</topology>
    </subcellularLocation>
</comment>
<dbReference type="SUPFAM" id="SSF103473">
    <property type="entry name" value="MFS general substrate transporter"/>
    <property type="match status" value="1"/>
</dbReference>
<keyword evidence="9" id="KW-1185">Reference proteome</keyword>
<dbReference type="Gene3D" id="1.20.1250.20">
    <property type="entry name" value="MFS general substrate transporter like domains"/>
    <property type="match status" value="1"/>
</dbReference>
<name>A0A074WH75_9PEZI</name>
<dbReference type="GO" id="GO:0016020">
    <property type="term" value="C:membrane"/>
    <property type="evidence" value="ECO:0007669"/>
    <property type="project" value="UniProtKB-SubCell"/>
</dbReference>
<feature type="transmembrane region" description="Helical" evidence="6">
    <location>
        <begin position="365"/>
        <end position="383"/>
    </location>
</feature>
<feature type="transmembrane region" description="Helical" evidence="6">
    <location>
        <begin position="209"/>
        <end position="228"/>
    </location>
</feature>
<feature type="transmembrane region" description="Helical" evidence="6">
    <location>
        <begin position="146"/>
        <end position="167"/>
    </location>
</feature>
<feature type="transmembrane region" description="Helical" evidence="6">
    <location>
        <begin position="395"/>
        <end position="417"/>
    </location>
</feature>
<proteinExistence type="predicted"/>
<organism evidence="8 9">
    <name type="scientific">Aureobasidium namibiae CBS 147.97</name>
    <dbReference type="NCBI Taxonomy" id="1043004"/>
    <lineage>
        <taxon>Eukaryota</taxon>
        <taxon>Fungi</taxon>
        <taxon>Dikarya</taxon>
        <taxon>Ascomycota</taxon>
        <taxon>Pezizomycotina</taxon>
        <taxon>Dothideomycetes</taxon>
        <taxon>Dothideomycetidae</taxon>
        <taxon>Dothideales</taxon>
        <taxon>Saccotheciaceae</taxon>
        <taxon>Aureobasidium</taxon>
    </lineage>
</organism>
<dbReference type="PANTHER" id="PTHR23502:SF157">
    <property type="entry name" value="MAJOR FACILITATOR SUPERFAMILY (MFS) PROFILE DOMAIN-CONTAINING PROTEIN-RELATED"/>
    <property type="match status" value="1"/>
</dbReference>
<feature type="transmembrane region" description="Helical" evidence="6">
    <location>
        <begin position="322"/>
        <end position="344"/>
    </location>
</feature>
<dbReference type="STRING" id="1043004.A0A074WH75"/>
<sequence length="525" mass="58073">MTSLNSPSPSGTRQSTDNLLEQHGCHLEDNNTVCWNDDSKDHPRNWGPIAKCYTTIIICWVELYMTGISSAGTAASDSAREEYHMSRTLGVFAFVTMYLLGQTFGGIICSPISETFGRRTLYIVSSAVFCIFSVITAAVPSSIAVYFGRFFQGVAAAVPACVAYGSIEDMWGAQIRIWVVYWYTVSGFVGLVLGPIYSSYITHYYGWRVVFYVSAIVAAISTILSFFMKETKAEQLLQHKVDAIHSETGRDDLNGPSSSEGFSFKSFVKDSLFRPLVFLVTEPIVFFCSALCAIAFGLIYGLTEGLTVSYTNPPFDRTFSQTSSSLSFIAILIGILLDVLPRFYDDYLFKKFRAQKRRLLPETKIRSFAIACPALAIGLWIFAWTIPPRVTNVHWVFSMIGLACVGFATADFSYVLFGYCTDTYGPMAASAVSSLSTCRTIAAAVFPLFAYQMFSGLGANVAASILAAVATLFAFTPILFLKYGRTLRKKSKVAAKDEDCLVEENKHMEDEKRSEAEKEKQTQDV</sequence>
<dbReference type="HOGENOM" id="CLU_008455_0_1_1"/>
<evidence type="ECO:0000256" key="3">
    <source>
        <dbReference type="ARBA" id="ARBA00022989"/>
    </source>
</evidence>
<dbReference type="Proteomes" id="UP000027730">
    <property type="component" value="Unassembled WGS sequence"/>
</dbReference>
<gene>
    <name evidence="8" type="ORF">M436DRAFT_51735</name>
</gene>
<feature type="domain" description="Major facilitator superfamily (MFS) profile" evidence="7">
    <location>
        <begin position="48"/>
        <end position="485"/>
    </location>
</feature>
<keyword evidence="2 6" id="KW-0812">Transmembrane</keyword>
<dbReference type="PROSITE" id="PS50850">
    <property type="entry name" value="MFS"/>
    <property type="match status" value="1"/>
</dbReference>
<dbReference type="EMBL" id="KL584715">
    <property type="protein sequence ID" value="KEQ70974.1"/>
    <property type="molecule type" value="Genomic_DNA"/>
</dbReference>
<dbReference type="PANTHER" id="PTHR23502">
    <property type="entry name" value="MAJOR FACILITATOR SUPERFAMILY"/>
    <property type="match status" value="1"/>
</dbReference>
<feature type="transmembrane region" description="Helical" evidence="6">
    <location>
        <begin position="457"/>
        <end position="481"/>
    </location>
</feature>
<evidence type="ECO:0000256" key="4">
    <source>
        <dbReference type="ARBA" id="ARBA00023136"/>
    </source>
</evidence>
<dbReference type="InterPro" id="IPR036259">
    <property type="entry name" value="MFS_trans_sf"/>
</dbReference>
<feature type="transmembrane region" description="Helical" evidence="6">
    <location>
        <begin position="179"/>
        <end position="197"/>
    </location>
</feature>